<dbReference type="AlphaFoldDB" id="A0A812JCI9"/>
<dbReference type="Proteomes" id="UP000601435">
    <property type="component" value="Unassembled WGS sequence"/>
</dbReference>
<accession>A0A812JCI9</accession>
<feature type="region of interest" description="Disordered" evidence="1">
    <location>
        <begin position="425"/>
        <end position="458"/>
    </location>
</feature>
<dbReference type="EMBL" id="CAJNJA010005993">
    <property type="protein sequence ID" value="CAE7203165.1"/>
    <property type="molecule type" value="Genomic_DNA"/>
</dbReference>
<feature type="non-terminal residue" evidence="3">
    <location>
        <position position="467"/>
    </location>
</feature>
<keyword evidence="4" id="KW-1185">Reference proteome</keyword>
<keyword evidence="2" id="KW-1133">Transmembrane helix</keyword>
<evidence type="ECO:0000313" key="4">
    <source>
        <dbReference type="Proteomes" id="UP000601435"/>
    </source>
</evidence>
<proteinExistence type="predicted"/>
<comment type="caution">
    <text evidence="3">The sequence shown here is derived from an EMBL/GenBank/DDBJ whole genome shotgun (WGS) entry which is preliminary data.</text>
</comment>
<protein>
    <submittedName>
        <fullName evidence="3">Uncharacterized protein</fullName>
    </submittedName>
</protein>
<feature type="transmembrane region" description="Helical" evidence="2">
    <location>
        <begin position="203"/>
        <end position="221"/>
    </location>
</feature>
<name>A0A812JCI9_9DINO</name>
<feature type="non-terminal residue" evidence="3">
    <location>
        <position position="1"/>
    </location>
</feature>
<evidence type="ECO:0000313" key="3">
    <source>
        <dbReference type="EMBL" id="CAE7203165.1"/>
    </source>
</evidence>
<reference evidence="3" key="1">
    <citation type="submission" date="2021-02" db="EMBL/GenBank/DDBJ databases">
        <authorList>
            <person name="Dougan E. K."/>
            <person name="Rhodes N."/>
            <person name="Thang M."/>
            <person name="Chan C."/>
        </authorList>
    </citation>
    <scope>NUCLEOTIDE SEQUENCE</scope>
</reference>
<sequence length="467" mass="50931">GSVARGGELPIPLIGTISGALPERGAQVENRGVGPILVQSCYAAMQLLNSFRVSYFLLPRFQAMERQMRSVPGWQPLDEPQAVLPTALEMPEDAAMAARRIDALIVGVLTIGLAVVAASAPVALVSLLAPTGGSSTGPRTKRWPQARGPTVRPDRPELPQKNTPGSFKQKRAQESWAPWDACEGAQEQKDEEEFEMQLGPLKTLVFAVRVYYVCNILFLLAPGSAALTSWSKAENLMLGGAGLAWEVIWLWLVARGPVPTTSRVLLSLSEFQAVLATDVLGYSFRVLQAAWMKRRIDLADPAISIVMSAPASHRGGRTDHPGLALFRVLFPGRSKDCLFAGAVFQLAACQAEVWRRTAGFWVGNAALLTIFLPAPALHGPYLYVLVRNDQECGKCTLPQLPEASRRDLAAEFWPALVARLRVSKERPPQAVEVSPPGQRLKNEQSESDSGREEQTTWEWLAQKVASI</sequence>
<evidence type="ECO:0000256" key="1">
    <source>
        <dbReference type="SAM" id="MobiDB-lite"/>
    </source>
</evidence>
<gene>
    <name evidence="3" type="ORF">SNEC2469_LOCUS1640</name>
</gene>
<evidence type="ECO:0000256" key="2">
    <source>
        <dbReference type="SAM" id="Phobius"/>
    </source>
</evidence>
<keyword evidence="2" id="KW-0812">Transmembrane</keyword>
<keyword evidence="2" id="KW-0472">Membrane</keyword>
<organism evidence="3 4">
    <name type="scientific">Symbiodinium necroappetens</name>
    <dbReference type="NCBI Taxonomy" id="1628268"/>
    <lineage>
        <taxon>Eukaryota</taxon>
        <taxon>Sar</taxon>
        <taxon>Alveolata</taxon>
        <taxon>Dinophyceae</taxon>
        <taxon>Suessiales</taxon>
        <taxon>Symbiodiniaceae</taxon>
        <taxon>Symbiodinium</taxon>
    </lineage>
</organism>
<feature type="transmembrane region" description="Helical" evidence="2">
    <location>
        <begin position="103"/>
        <end position="129"/>
    </location>
</feature>
<feature type="region of interest" description="Disordered" evidence="1">
    <location>
        <begin position="132"/>
        <end position="170"/>
    </location>
</feature>
<feature type="compositionally biased region" description="Basic and acidic residues" evidence="1">
    <location>
        <begin position="440"/>
        <end position="454"/>
    </location>
</feature>